<gene>
    <name evidence="10" type="ORF">N7537_003630</name>
</gene>
<dbReference type="InterPro" id="IPR036412">
    <property type="entry name" value="HAD-like_sf"/>
</dbReference>
<dbReference type="PRINTS" id="PR00120">
    <property type="entry name" value="HATPASE"/>
</dbReference>
<reference evidence="10" key="2">
    <citation type="submission" date="2023-01" db="EMBL/GenBank/DDBJ databases">
        <authorList>
            <person name="Petersen C."/>
        </authorList>
    </citation>
    <scope>NUCLEOTIDE SEQUENCE</scope>
    <source>
        <strain evidence="10">IBT 12815</strain>
    </source>
</reference>
<feature type="transmembrane region" description="Helical" evidence="8">
    <location>
        <begin position="1440"/>
        <end position="1472"/>
    </location>
</feature>
<dbReference type="InterPro" id="IPR001757">
    <property type="entry name" value="P_typ_ATPase"/>
</dbReference>
<feature type="transmembrane region" description="Helical" evidence="8">
    <location>
        <begin position="130"/>
        <end position="148"/>
    </location>
</feature>
<dbReference type="PROSITE" id="PS00154">
    <property type="entry name" value="ATPASE_E1_E2"/>
    <property type="match status" value="1"/>
</dbReference>
<proteinExistence type="predicted"/>
<dbReference type="GO" id="GO:0046872">
    <property type="term" value="F:metal ion binding"/>
    <property type="evidence" value="ECO:0007669"/>
    <property type="project" value="UniProtKB-KW"/>
</dbReference>
<keyword evidence="4" id="KW-1278">Translocase</keyword>
<feature type="transmembrane region" description="Helical" evidence="8">
    <location>
        <begin position="1402"/>
        <end position="1428"/>
    </location>
</feature>
<dbReference type="GO" id="GO:0019829">
    <property type="term" value="F:ATPase-coupled monoatomic cation transmembrane transporter activity"/>
    <property type="evidence" value="ECO:0007669"/>
    <property type="project" value="InterPro"/>
</dbReference>
<dbReference type="PANTHER" id="PTHR46594">
    <property type="entry name" value="P-TYPE CATION-TRANSPORTING ATPASE"/>
    <property type="match status" value="1"/>
</dbReference>
<evidence type="ECO:0000256" key="3">
    <source>
        <dbReference type="ARBA" id="ARBA00022723"/>
    </source>
</evidence>
<evidence type="ECO:0000256" key="1">
    <source>
        <dbReference type="ARBA" id="ARBA00004370"/>
    </source>
</evidence>
<dbReference type="InterPro" id="IPR021514">
    <property type="entry name" value="DUF3176"/>
</dbReference>
<feature type="compositionally biased region" description="Basic and acidic residues" evidence="7">
    <location>
        <begin position="674"/>
        <end position="688"/>
    </location>
</feature>
<dbReference type="SFLD" id="SFLDS00003">
    <property type="entry name" value="Haloacid_Dehalogenase"/>
    <property type="match status" value="1"/>
</dbReference>
<dbReference type="SUPFAM" id="SSF55008">
    <property type="entry name" value="HMA, heavy metal-associated domain"/>
    <property type="match status" value="1"/>
</dbReference>
<feature type="region of interest" description="Disordered" evidence="7">
    <location>
        <begin position="662"/>
        <end position="702"/>
    </location>
</feature>
<evidence type="ECO:0000256" key="8">
    <source>
        <dbReference type="SAM" id="Phobius"/>
    </source>
</evidence>
<evidence type="ECO:0000259" key="9">
    <source>
        <dbReference type="PROSITE" id="PS50846"/>
    </source>
</evidence>
<dbReference type="GeneID" id="81584930"/>
<evidence type="ECO:0000313" key="11">
    <source>
        <dbReference type="Proteomes" id="UP001213799"/>
    </source>
</evidence>
<dbReference type="InterPro" id="IPR036163">
    <property type="entry name" value="HMA_dom_sf"/>
</dbReference>
<accession>A0AAD6EA08</accession>
<feature type="domain" description="HMA" evidence="9">
    <location>
        <begin position="1017"/>
        <end position="1084"/>
    </location>
</feature>
<feature type="transmembrane region" description="Helical" evidence="8">
    <location>
        <begin position="1779"/>
        <end position="1798"/>
    </location>
</feature>
<feature type="transmembrane region" description="Helical" evidence="8">
    <location>
        <begin position="1218"/>
        <end position="1241"/>
    </location>
</feature>
<dbReference type="Pfam" id="PF24534">
    <property type="entry name" value="HMA_PCA1"/>
    <property type="match status" value="1"/>
</dbReference>
<dbReference type="SFLD" id="SFLDF00027">
    <property type="entry name" value="p-type_atpase"/>
    <property type="match status" value="1"/>
</dbReference>
<feature type="transmembrane region" description="Helical" evidence="8">
    <location>
        <begin position="519"/>
        <end position="542"/>
    </location>
</feature>
<protein>
    <recommendedName>
        <fullName evidence="9">HMA domain-containing protein</fullName>
    </recommendedName>
</protein>
<dbReference type="Pfam" id="PF00122">
    <property type="entry name" value="E1-E2_ATPase"/>
    <property type="match status" value="1"/>
</dbReference>
<dbReference type="GO" id="GO:0016887">
    <property type="term" value="F:ATP hydrolysis activity"/>
    <property type="evidence" value="ECO:0007669"/>
    <property type="project" value="InterPro"/>
</dbReference>
<dbReference type="Proteomes" id="UP001213799">
    <property type="component" value="Unassembled WGS sequence"/>
</dbReference>
<dbReference type="InterPro" id="IPR044492">
    <property type="entry name" value="P_typ_ATPase_HD_dom"/>
</dbReference>
<dbReference type="RefSeq" id="XP_056754436.1">
    <property type="nucleotide sequence ID" value="XM_056894688.1"/>
</dbReference>
<keyword evidence="2 8" id="KW-0812">Transmembrane</keyword>
<feature type="transmembrane region" description="Helical" evidence="8">
    <location>
        <begin position="26"/>
        <end position="50"/>
    </location>
</feature>
<dbReference type="Pfam" id="PF00702">
    <property type="entry name" value="Hydrolase"/>
    <property type="match status" value="1"/>
</dbReference>
<dbReference type="FunFam" id="2.70.150.10:FF:000002">
    <property type="entry name" value="Copper-transporting ATPase 1, putative"/>
    <property type="match status" value="1"/>
</dbReference>
<dbReference type="Pfam" id="PF11374">
    <property type="entry name" value="DUF3176"/>
    <property type="match status" value="1"/>
</dbReference>
<dbReference type="Gene3D" id="3.40.1110.10">
    <property type="entry name" value="Calcium-transporting ATPase, cytoplasmic domain N"/>
    <property type="match status" value="1"/>
</dbReference>
<dbReference type="EMBL" id="JAQJAE010000002">
    <property type="protein sequence ID" value="KAJ5607011.1"/>
    <property type="molecule type" value="Genomic_DNA"/>
</dbReference>
<dbReference type="PANTHER" id="PTHR46594:SF4">
    <property type="entry name" value="P-TYPE CATION-TRANSPORTING ATPASE"/>
    <property type="match status" value="1"/>
</dbReference>
<dbReference type="GO" id="GO:0016020">
    <property type="term" value="C:membrane"/>
    <property type="evidence" value="ECO:0007669"/>
    <property type="project" value="UniProtKB-SubCell"/>
</dbReference>
<feature type="transmembrane region" description="Helical" evidence="8">
    <location>
        <begin position="1173"/>
        <end position="1197"/>
    </location>
</feature>
<reference evidence="10" key="1">
    <citation type="journal article" date="2023" name="IMA Fungus">
        <title>Comparative genomic study of the Penicillium genus elucidates a diverse pangenome and 15 lateral gene transfer events.</title>
        <authorList>
            <person name="Petersen C."/>
            <person name="Sorensen T."/>
            <person name="Nielsen M.R."/>
            <person name="Sondergaard T.E."/>
            <person name="Sorensen J.L."/>
            <person name="Fitzpatrick D.A."/>
            <person name="Frisvad J.C."/>
            <person name="Nielsen K.L."/>
        </authorList>
    </citation>
    <scope>NUCLEOTIDE SEQUENCE</scope>
    <source>
        <strain evidence="10">IBT 12815</strain>
    </source>
</reference>
<feature type="region of interest" description="Disordered" evidence="7">
    <location>
        <begin position="1326"/>
        <end position="1347"/>
    </location>
</feature>
<dbReference type="InterPro" id="IPR018303">
    <property type="entry name" value="ATPase_P-typ_P_site"/>
</dbReference>
<dbReference type="InterPro" id="IPR023298">
    <property type="entry name" value="ATPase_P-typ_TM_dom_sf"/>
</dbReference>
<comment type="caution">
    <text evidence="10">The sequence shown here is derived from an EMBL/GenBank/DDBJ whole genome shotgun (WGS) entry which is preliminary data.</text>
</comment>
<feature type="transmembrane region" description="Helical" evidence="8">
    <location>
        <begin position="1247"/>
        <end position="1267"/>
    </location>
</feature>
<evidence type="ECO:0000256" key="7">
    <source>
        <dbReference type="SAM" id="MobiDB-lite"/>
    </source>
</evidence>
<dbReference type="InterPro" id="IPR059000">
    <property type="entry name" value="ATPase_P-type_domA"/>
</dbReference>
<evidence type="ECO:0000256" key="5">
    <source>
        <dbReference type="ARBA" id="ARBA00022989"/>
    </source>
</evidence>
<dbReference type="PROSITE" id="PS50846">
    <property type="entry name" value="HMA_2"/>
    <property type="match status" value="1"/>
</dbReference>
<dbReference type="InterPro" id="IPR006121">
    <property type="entry name" value="HMA_dom"/>
</dbReference>
<dbReference type="GO" id="GO:0005524">
    <property type="term" value="F:ATP binding"/>
    <property type="evidence" value="ECO:0007669"/>
    <property type="project" value="InterPro"/>
</dbReference>
<evidence type="ECO:0000256" key="2">
    <source>
        <dbReference type="ARBA" id="ARBA00022692"/>
    </source>
</evidence>
<sequence>MALYDTLSKTAKKTNQDWNSRYLDTWLLEILATLFSIACLTAICGILFAYDQQPRPEFPYGLSLNAIISILATGCKASLMFVIGEAVSQLKWIWFRIKPKQLLHMQAFDNASRGPLGSIMILFQHKGRSLVSFGAVIMILLLSFDPFVQQILSYPTRSAAIHDGTGVAVTKRLKYFLPEVNEVQWNLAWVSGVWSDDNTFHPTCSSVNCTWPRYRSIEVCNQCTDITTSVSLDCHKDPRNDGFWNNYDSESESYNYNASCHLTPSQGMSTNFLVKFGIAYKNSSAGRVGIPENITWHMYSAFDQNADIEVYQHVDNLTFAGVANPLVVFAYAKVGYDPSHFDSDPIKGITIDNVTECSLAFCLNEHDVSVNNGVPMTNISTIDYGQLFWRKGDFAGNQTLCWRPTSSPSNITFGEHSAHNDLLQLSPVEFAFCGIRPGIPLNVGFFVGSSAFVYHMWDVHSYPASFKLPDPNTERIGIAGLEVIMSNVASSLNKMALHASGEGVNGTAYAIEVFVKVQWAWLILPALLVVSGMLFFVLTILANKKGSTSLWKSSVLALFYHGLHEIDVDDYTTVSKMEKKAEYMNVQLQFSDQKGDLMLERRGNNIAKPIQTRDLGGKTQWARRVPIPSSPHVELTSIMGHSCCGGTPSQTDATHEVEVEEPDTSSAACYGGEPMKKSGQESSCEEHAVQTNKTSNNNNNAASSAEIAETGCKEPTDFCKGKARPRACEGGCCNDQSTEAIGKKDVPSCGASAFKESCCTGNPTTKAGKLDRSASWSNASNEPATSVEPIVAECCEGKSSPCCNETCLDRLALRECSMEPSTHFMEADGYSFPSTSKPVEGAKLNRRACDRHHRTVREQYAARLTALGCICRALLALGKESCCEPRKRTSLVKGRCSERPLKQSLSRDLVESRHTNGTSTSRSPRRSTEHGGKYNVACGIENSASKGSCSKSCCKSNITTSSVNFTDPCAPKPNEIKVKSADGSCADICCTPKKPKDKKSGNVSITPDLEGQAIGVEHVVLSISGMTCTGCETKLNRTLATVTGVKNLRTSLVLSRAEFDLDLNLSTMDFIMKHLERTTEFKCEAITSNGSTMDIIVSGDPYSIVNQAWPEGVSDISLVEDCTVRVSFDPEVIGARDLIEKYWGDTAKLAPICADPALAAGSKHVRHSGFMTLLSAVLTIPVSASLALATVIQVVIAGPFYPKALKALLFSRVIEMDLLIVLSTSAAYIFSVVSFGFLIAGKPLSTGQFFETSTLLVTLIMFGRYIATLARQKAVESISVRSLQAQTALLVDKSNSSEPKEIDVRLLQYGDTFKVLPDVRIPTDGTVTSGSSEVNESMLTGESRPVEKNPKSRVIAGTINGSGSLMVKLTRLPGDNAINTIAAMVDEAKLSKPKIQELADKVASYFVPVIVGLTIITFVVWVAVGIAMQGKTGSEATIQAVTYAMTVLIVSCPCAIGLAVPMVVVICSGIAAERGVIFKSAHSIEVAHKASHVVLDKTGTLTQGKLRVAIEHYLGNGESSLSLLLGLIGDSKHPVSVAVGNHLSHKGIVATAVPDVKSLTGRGVEAKLGSQTLQAGNSRWLELSTHPLVQPVLSQGYTAFCFAIDGALLAVFGLEDSLRADATHVVNTLQRRGVSVHVVSGDDDGAVQNVATKLQIPEGNVHARSSPADKQVYIKNLLSNCSDGKVPIVIFCGDGTNDAVALAQATIGVHMNEGSDVAQSAADVVLMRPDLSGLLTIMDASKVSVRRIKFNFVWSFVYNTFAVLLAAGAFVNARIPPQFAGLGELISVLPVIIAAVLLRWSKI</sequence>
<comment type="subcellular location">
    <subcellularLocation>
        <location evidence="1">Membrane</location>
    </subcellularLocation>
</comment>
<evidence type="ECO:0000256" key="6">
    <source>
        <dbReference type="ARBA" id="ARBA00023136"/>
    </source>
</evidence>
<dbReference type="NCBIfam" id="TIGR01511">
    <property type="entry name" value="ATPase-IB1_Cu"/>
    <property type="match status" value="1"/>
</dbReference>
<organism evidence="10 11">
    <name type="scientific">Penicillium hordei</name>
    <dbReference type="NCBI Taxonomy" id="40994"/>
    <lineage>
        <taxon>Eukaryota</taxon>
        <taxon>Fungi</taxon>
        <taxon>Dikarya</taxon>
        <taxon>Ascomycota</taxon>
        <taxon>Pezizomycotina</taxon>
        <taxon>Eurotiomycetes</taxon>
        <taxon>Eurotiomycetidae</taxon>
        <taxon>Eurotiales</taxon>
        <taxon>Aspergillaceae</taxon>
        <taxon>Penicillium</taxon>
    </lineage>
</organism>
<dbReference type="InterPro" id="IPR027256">
    <property type="entry name" value="P-typ_ATPase_IB"/>
</dbReference>
<dbReference type="InterPro" id="IPR056236">
    <property type="entry name" value="HMA_PCA1"/>
</dbReference>
<dbReference type="CDD" id="cd00371">
    <property type="entry name" value="HMA"/>
    <property type="match status" value="1"/>
</dbReference>
<keyword evidence="11" id="KW-1185">Reference proteome</keyword>
<dbReference type="SUPFAM" id="SSF81665">
    <property type="entry name" value="Calcium ATPase, transmembrane domain M"/>
    <property type="match status" value="1"/>
</dbReference>
<dbReference type="Gene3D" id="3.40.50.1000">
    <property type="entry name" value="HAD superfamily/HAD-like"/>
    <property type="match status" value="1"/>
</dbReference>
<dbReference type="GO" id="GO:0030003">
    <property type="term" value="P:intracellular monoatomic cation homeostasis"/>
    <property type="evidence" value="ECO:0007669"/>
    <property type="project" value="UniProtKB-ARBA"/>
</dbReference>
<dbReference type="Gene3D" id="3.30.70.100">
    <property type="match status" value="1"/>
</dbReference>
<evidence type="ECO:0000313" key="10">
    <source>
        <dbReference type="EMBL" id="KAJ5607011.1"/>
    </source>
</evidence>
<dbReference type="SUPFAM" id="SSF81653">
    <property type="entry name" value="Calcium ATPase, transduction domain A"/>
    <property type="match status" value="1"/>
</dbReference>
<feature type="transmembrane region" description="Helical" evidence="8">
    <location>
        <begin position="1752"/>
        <end position="1773"/>
    </location>
</feature>
<dbReference type="SFLD" id="SFLDG00002">
    <property type="entry name" value="C1.7:_P-type_atpase_like"/>
    <property type="match status" value="1"/>
</dbReference>
<evidence type="ECO:0000256" key="4">
    <source>
        <dbReference type="ARBA" id="ARBA00022967"/>
    </source>
</evidence>
<feature type="compositionally biased region" description="Polar residues" evidence="7">
    <location>
        <begin position="1326"/>
        <end position="1340"/>
    </location>
</feature>
<dbReference type="PRINTS" id="PR00119">
    <property type="entry name" value="CATATPASE"/>
</dbReference>
<keyword evidence="5 8" id="KW-1133">Transmembrane helix</keyword>
<dbReference type="Gene3D" id="2.70.150.10">
    <property type="entry name" value="Calcium-transporting ATPase, cytoplasmic transduction domain A"/>
    <property type="match status" value="1"/>
</dbReference>
<dbReference type="NCBIfam" id="TIGR01525">
    <property type="entry name" value="ATPase-IB_hvy"/>
    <property type="match status" value="1"/>
</dbReference>
<keyword evidence="6 8" id="KW-0472">Membrane</keyword>
<dbReference type="SUPFAM" id="SSF56784">
    <property type="entry name" value="HAD-like"/>
    <property type="match status" value="1"/>
</dbReference>
<feature type="region of interest" description="Disordered" evidence="7">
    <location>
        <begin position="903"/>
        <end position="930"/>
    </location>
</feature>
<name>A0AAD6EA08_9EURO</name>
<dbReference type="InterPro" id="IPR023299">
    <property type="entry name" value="ATPase_P-typ_cyto_dom_N"/>
</dbReference>
<dbReference type="NCBIfam" id="TIGR01494">
    <property type="entry name" value="ATPase_P-type"/>
    <property type="match status" value="1"/>
</dbReference>
<feature type="transmembrane region" description="Helical" evidence="8">
    <location>
        <begin position="62"/>
        <end position="83"/>
    </location>
</feature>
<dbReference type="InterPro" id="IPR008250">
    <property type="entry name" value="ATPase_P-typ_transduc_dom_A_sf"/>
</dbReference>
<dbReference type="Pfam" id="PF00403">
    <property type="entry name" value="HMA"/>
    <property type="match status" value="1"/>
</dbReference>
<dbReference type="InterPro" id="IPR023214">
    <property type="entry name" value="HAD_sf"/>
</dbReference>
<keyword evidence="3" id="KW-0479">Metal-binding</keyword>